<evidence type="ECO:0000313" key="2">
    <source>
        <dbReference type="Proteomes" id="UP000297595"/>
    </source>
</evidence>
<reference evidence="1 2" key="1">
    <citation type="submission" date="2019-03" db="EMBL/GenBank/DDBJ databases">
        <title>Nematode-trapping fungi genome.</title>
        <authorList>
            <person name="Vidal-Diez De Ulzurrun G."/>
        </authorList>
    </citation>
    <scope>NUCLEOTIDE SEQUENCE [LARGE SCALE GENOMIC DNA]</scope>
    <source>
        <strain evidence="1 2">TWF154</strain>
    </source>
</reference>
<organism evidence="1 2">
    <name type="scientific">Orbilia oligospora</name>
    <name type="common">Nematode-trapping fungus</name>
    <name type="synonym">Arthrobotrys oligospora</name>
    <dbReference type="NCBI Taxonomy" id="2813651"/>
    <lineage>
        <taxon>Eukaryota</taxon>
        <taxon>Fungi</taxon>
        <taxon>Dikarya</taxon>
        <taxon>Ascomycota</taxon>
        <taxon>Pezizomycotina</taxon>
        <taxon>Orbiliomycetes</taxon>
        <taxon>Orbiliales</taxon>
        <taxon>Orbiliaceae</taxon>
        <taxon>Orbilia</taxon>
    </lineage>
</organism>
<comment type="caution">
    <text evidence="1">The sequence shown here is derived from an EMBL/GenBank/DDBJ whole genome shotgun (WGS) entry which is preliminary data.</text>
</comment>
<protein>
    <submittedName>
        <fullName evidence="1">Uncharacterized protein</fullName>
    </submittedName>
</protein>
<sequence length="107" mass="11648">MQTIIRAGLRHRSGSRRLLCGLVNRGCADDYPGQSDRPTISKSIRWKPLRIRGLSTHTEKSSTEASSGLAEYGLTLNIVWQLRTPLGCSIATAAGRDSSDKRAHVTG</sequence>
<dbReference type="Proteomes" id="UP000297595">
    <property type="component" value="Unassembled WGS sequence"/>
</dbReference>
<evidence type="ECO:0000313" key="1">
    <source>
        <dbReference type="EMBL" id="TGJ68653.1"/>
    </source>
</evidence>
<accession>A0A8H2E109</accession>
<dbReference type="EMBL" id="SOZJ01000003">
    <property type="protein sequence ID" value="TGJ68653.1"/>
    <property type="molecule type" value="Genomic_DNA"/>
</dbReference>
<gene>
    <name evidence="1" type="ORF">EYR41_004746</name>
</gene>
<proteinExistence type="predicted"/>
<dbReference type="AlphaFoldDB" id="A0A8H2E109"/>
<name>A0A8H2E109_ORBOL</name>